<protein>
    <submittedName>
        <fullName evidence="1">Uncharacterized protein</fullName>
    </submittedName>
</protein>
<comment type="caution">
    <text evidence="1">The sequence shown here is derived from an EMBL/GenBank/DDBJ whole genome shotgun (WGS) entry which is preliminary data.</text>
</comment>
<evidence type="ECO:0000313" key="1">
    <source>
        <dbReference type="EMBL" id="KAF9515805.1"/>
    </source>
</evidence>
<gene>
    <name evidence="1" type="ORF">BS47DRAFT_736514</name>
</gene>
<proteinExistence type="predicted"/>
<name>A0A9P6B2K8_9AGAM</name>
<evidence type="ECO:0000313" key="2">
    <source>
        <dbReference type="Proteomes" id="UP000886523"/>
    </source>
</evidence>
<dbReference type="EMBL" id="MU128946">
    <property type="protein sequence ID" value="KAF9515805.1"/>
    <property type="molecule type" value="Genomic_DNA"/>
</dbReference>
<organism evidence="1 2">
    <name type="scientific">Hydnum rufescens UP504</name>
    <dbReference type="NCBI Taxonomy" id="1448309"/>
    <lineage>
        <taxon>Eukaryota</taxon>
        <taxon>Fungi</taxon>
        <taxon>Dikarya</taxon>
        <taxon>Basidiomycota</taxon>
        <taxon>Agaricomycotina</taxon>
        <taxon>Agaricomycetes</taxon>
        <taxon>Cantharellales</taxon>
        <taxon>Hydnaceae</taxon>
        <taxon>Hydnum</taxon>
    </lineage>
</organism>
<reference evidence="1" key="1">
    <citation type="journal article" date="2020" name="Nat. Commun.">
        <title>Large-scale genome sequencing of mycorrhizal fungi provides insights into the early evolution of symbiotic traits.</title>
        <authorList>
            <person name="Miyauchi S."/>
            <person name="Kiss E."/>
            <person name="Kuo A."/>
            <person name="Drula E."/>
            <person name="Kohler A."/>
            <person name="Sanchez-Garcia M."/>
            <person name="Morin E."/>
            <person name="Andreopoulos B."/>
            <person name="Barry K.W."/>
            <person name="Bonito G."/>
            <person name="Buee M."/>
            <person name="Carver A."/>
            <person name="Chen C."/>
            <person name="Cichocki N."/>
            <person name="Clum A."/>
            <person name="Culley D."/>
            <person name="Crous P.W."/>
            <person name="Fauchery L."/>
            <person name="Girlanda M."/>
            <person name="Hayes R.D."/>
            <person name="Keri Z."/>
            <person name="LaButti K."/>
            <person name="Lipzen A."/>
            <person name="Lombard V."/>
            <person name="Magnuson J."/>
            <person name="Maillard F."/>
            <person name="Murat C."/>
            <person name="Nolan M."/>
            <person name="Ohm R.A."/>
            <person name="Pangilinan J."/>
            <person name="Pereira M.F."/>
            <person name="Perotto S."/>
            <person name="Peter M."/>
            <person name="Pfister S."/>
            <person name="Riley R."/>
            <person name="Sitrit Y."/>
            <person name="Stielow J.B."/>
            <person name="Szollosi G."/>
            <person name="Zifcakova L."/>
            <person name="Stursova M."/>
            <person name="Spatafora J.W."/>
            <person name="Tedersoo L."/>
            <person name="Vaario L.M."/>
            <person name="Yamada A."/>
            <person name="Yan M."/>
            <person name="Wang P."/>
            <person name="Xu J."/>
            <person name="Bruns T."/>
            <person name="Baldrian P."/>
            <person name="Vilgalys R."/>
            <person name="Dunand C."/>
            <person name="Henrissat B."/>
            <person name="Grigoriev I.V."/>
            <person name="Hibbett D."/>
            <person name="Nagy L.G."/>
            <person name="Martin F.M."/>
        </authorList>
    </citation>
    <scope>NUCLEOTIDE SEQUENCE</scope>
    <source>
        <strain evidence="1">UP504</strain>
    </source>
</reference>
<keyword evidence="2" id="KW-1185">Reference proteome</keyword>
<accession>A0A9P6B2K8</accession>
<sequence length="112" mass="13011">MPNNNALKGPMDSFVRHLSKEEYDEKKSLEFNEIRMRSSLFAAENSRKQKQLILSNHAKDCERQWKCRINRVNLQIKLGVRTASGKILKSHLGSRFSVQRIGYCPSRTVMTE</sequence>
<dbReference type="AlphaFoldDB" id="A0A9P6B2K8"/>
<dbReference type="Proteomes" id="UP000886523">
    <property type="component" value="Unassembled WGS sequence"/>
</dbReference>